<dbReference type="OrthoDB" id="7959174at2"/>
<dbReference type="STRING" id="1128398.Curi_c29160"/>
<dbReference type="EMBL" id="CP003326">
    <property type="protein sequence ID" value="AFS79882.1"/>
    <property type="molecule type" value="Genomic_DNA"/>
</dbReference>
<dbReference type="EC" id="3.5.4.9" evidence="2"/>
<gene>
    <name evidence="2" type="primary">fchA</name>
    <name evidence="2" type="ordered locus">Curi_c29160</name>
</gene>
<evidence type="ECO:0000259" key="1">
    <source>
        <dbReference type="Pfam" id="PF04961"/>
    </source>
</evidence>
<dbReference type="eggNOG" id="COG3404">
    <property type="taxonomic scope" value="Bacteria"/>
</dbReference>
<reference evidence="2 3" key="1">
    <citation type="journal article" date="2012" name="PLoS ONE">
        <title>The purine-utilizing bacterium Clostridium acidurici 9a: a genome-guided metabolic reconsideration.</title>
        <authorList>
            <person name="Hartwich K."/>
            <person name="Poehlein A."/>
            <person name="Daniel R."/>
        </authorList>
    </citation>
    <scope>NUCLEOTIDE SEQUENCE [LARGE SCALE GENOMIC DNA]</scope>
    <source>
        <strain evidence="3">ATCC 7906 / DSM 604 / BCRC 14475 / CIP 104303 / KCTC 5404 / NCIMB 10678 / 9a</strain>
    </source>
</reference>
<keyword evidence="3" id="KW-1185">Reference proteome</keyword>
<dbReference type="InterPro" id="IPR007044">
    <property type="entry name" value="Cyclodeamin/CycHdrlase"/>
</dbReference>
<dbReference type="SUPFAM" id="SSF101262">
    <property type="entry name" value="Methenyltetrahydrofolate cyclohydrolase-like"/>
    <property type="match status" value="1"/>
</dbReference>
<keyword evidence="2" id="KW-0378">Hydrolase</keyword>
<dbReference type="PATRIC" id="fig|1128398.3.peg.2986"/>
<dbReference type="HOGENOM" id="CLU_088419_0_0_9"/>
<dbReference type="Gene3D" id="1.20.120.680">
    <property type="entry name" value="Formiminotetrahydrofolate cyclodeaminase monomer, up-and-down helical bundle"/>
    <property type="match status" value="1"/>
</dbReference>
<protein>
    <submittedName>
        <fullName evidence="2">Methenyltetrahydrofolate cyclohydrolase FchA</fullName>
        <ecNumber evidence="2">3.5.4.9</ecNumber>
    </submittedName>
</protein>
<dbReference type="GO" id="GO:0004477">
    <property type="term" value="F:methenyltetrahydrofolate cyclohydrolase activity"/>
    <property type="evidence" value="ECO:0007669"/>
    <property type="project" value="UniProtKB-EC"/>
</dbReference>
<feature type="domain" description="Cyclodeaminase/cyclohydrolase" evidence="1">
    <location>
        <begin position="7"/>
        <end position="191"/>
    </location>
</feature>
<proteinExistence type="predicted"/>
<dbReference type="InterPro" id="IPR036178">
    <property type="entry name" value="Formintransfe-cycloase-like_sf"/>
</dbReference>
<evidence type="ECO:0000313" key="2">
    <source>
        <dbReference type="EMBL" id="AFS79882.1"/>
    </source>
</evidence>
<dbReference type="Pfam" id="PF04961">
    <property type="entry name" value="FTCD_C"/>
    <property type="match status" value="1"/>
</dbReference>
<name>K0B439_GOTA9</name>
<dbReference type="KEGG" id="cad:Curi_c29160"/>
<organism evidence="2 3">
    <name type="scientific">Gottschalkia acidurici (strain ATCC 7906 / DSM 604 / BCRC 14475 / CIP 104303 / KCTC 5404 / NCIMB 10678 / 9a)</name>
    <name type="common">Clostridium acidurici</name>
    <dbReference type="NCBI Taxonomy" id="1128398"/>
    <lineage>
        <taxon>Bacteria</taxon>
        <taxon>Bacillati</taxon>
        <taxon>Bacillota</taxon>
        <taxon>Tissierellia</taxon>
        <taxon>Tissierellales</taxon>
        <taxon>Gottschalkiaceae</taxon>
        <taxon>Gottschalkia</taxon>
    </lineage>
</organism>
<evidence type="ECO:0000313" key="3">
    <source>
        <dbReference type="Proteomes" id="UP000006094"/>
    </source>
</evidence>
<dbReference type="Proteomes" id="UP000006094">
    <property type="component" value="Chromosome"/>
</dbReference>
<dbReference type="AlphaFoldDB" id="K0B439"/>
<accession>K0B439</accession>
<dbReference type="RefSeq" id="WP_014969016.1">
    <property type="nucleotide sequence ID" value="NC_018664.1"/>
</dbReference>
<sequence>MLLVERTVNDFVEVVESDAPAPGGGSVSALAAGLGSALTAMVGGLSIGRKAFDALEDSQKTEIEEGTKKAIELRKRLMEIVDEDTNAFNDYMEALKLPKETDEEKAARKQAMEDAMKGAVRVPLEAAQKALESVKLIDSFLKYGNQNAITDAGVASLIGTAGVQGAVYNVLINLGSISDQAFNDEMRKTCDELVKEAKALREVHEKDVFSKLA</sequence>